<evidence type="ECO:0000313" key="12">
    <source>
        <dbReference type="Proteomes" id="UP000198706"/>
    </source>
</evidence>
<dbReference type="InterPro" id="IPR013783">
    <property type="entry name" value="Ig-like_fold"/>
</dbReference>
<dbReference type="Gene3D" id="2.60.40.10">
    <property type="entry name" value="Immunoglobulins"/>
    <property type="match status" value="2"/>
</dbReference>
<dbReference type="SUPFAM" id="SSF51126">
    <property type="entry name" value="Pectin lyase-like"/>
    <property type="match status" value="1"/>
</dbReference>
<dbReference type="EMBL" id="FNFD01000005">
    <property type="protein sequence ID" value="SDK24443.1"/>
    <property type="molecule type" value="Genomic_DNA"/>
</dbReference>
<gene>
    <name evidence="11" type="ORF">SAMN05216186_105151</name>
</gene>
<comment type="catalytic activity">
    <reaction evidence="1">
        <text>Eliminative cleavage of (1-&gt;4)-alpha-D-galacturonan to give oligosaccharides with 4-deoxy-alpha-D-galact-4-enuronosyl groups at their non-reducing ends.</text>
        <dbReference type="EC" id="4.2.2.2"/>
    </reaction>
</comment>
<evidence type="ECO:0000256" key="1">
    <source>
        <dbReference type="ARBA" id="ARBA00000695"/>
    </source>
</evidence>
<evidence type="ECO:0000313" key="11">
    <source>
        <dbReference type="EMBL" id="SDK24443.1"/>
    </source>
</evidence>
<name>A0A1G9AB09_9PSED</name>
<comment type="subcellular location">
    <subcellularLocation>
        <location evidence="3">Secreted</location>
    </subcellularLocation>
</comment>
<evidence type="ECO:0000256" key="6">
    <source>
        <dbReference type="ARBA" id="ARBA00022525"/>
    </source>
</evidence>
<keyword evidence="8" id="KW-0106">Calcium</keyword>
<evidence type="ECO:0000256" key="5">
    <source>
        <dbReference type="ARBA" id="ARBA00012272"/>
    </source>
</evidence>
<dbReference type="Proteomes" id="UP000198706">
    <property type="component" value="Unassembled WGS sequence"/>
</dbReference>
<dbReference type="GO" id="GO:0045490">
    <property type="term" value="P:pectin catabolic process"/>
    <property type="evidence" value="ECO:0007669"/>
    <property type="project" value="TreeGrafter"/>
</dbReference>
<evidence type="ECO:0000256" key="7">
    <source>
        <dbReference type="ARBA" id="ARBA00022729"/>
    </source>
</evidence>
<keyword evidence="7 10" id="KW-0732">Signal</keyword>
<dbReference type="EC" id="4.2.2.2" evidence="5"/>
<sequence>MKYKVLIGCCLYLLGTSLSFAAPKVALKLSQSASTVSLNWTASGEFVAQEIYRNTKSGSSGRQLVAKLDVNKRSYTDKPDLSQQYWYWVKVIDANKKSKLSNSASTKVVATSTASSSASATNAQQTTTLIITPPVPITNTVAPTPYSPSSSSSSRALLMTLKSVDSVNLSWSADGQFVRQVVYRSTKADKSDAVEVAVLDDCEERTFIDTPANLNQDYWYWVVFVSADGSTSESNLAGTSTAAQAKAVRKADAACYAGAVVENATIDCGGITLGTSCPSDSDKQQPIITLKNATVKNLRIAASGGADGIHCVAGDCRLENIVWEDVCEDAASNLKQARSMSIVGGIANNVKNGYGGKPDKIFQHNSLNSSTIIEGGFIASGDNGKIWRSCGNCDKNGGPRNLLIKNAKVNGSIKAIAGANRNYKDVVSIIKLKIKGYQYTPPVLGLLMATDTSSQYKHDSSASVPVCEEYEGVQKRDKKESPKYGTAWGTATCNVKPSSVSAL</sequence>
<dbReference type="RefSeq" id="WP_090257175.1">
    <property type="nucleotide sequence ID" value="NZ_FNFD01000005.1"/>
</dbReference>
<feature type="chain" id="PRO_5011580657" description="pectate lyase" evidence="10">
    <location>
        <begin position="22"/>
        <end position="503"/>
    </location>
</feature>
<dbReference type="GO" id="GO:0030570">
    <property type="term" value="F:pectate lyase activity"/>
    <property type="evidence" value="ECO:0007669"/>
    <property type="project" value="UniProtKB-EC"/>
</dbReference>
<proteinExistence type="inferred from homology"/>
<dbReference type="InterPro" id="IPR004898">
    <property type="entry name" value="Pectate_lyase_PlyH/PlyE-like"/>
</dbReference>
<dbReference type="Pfam" id="PF03211">
    <property type="entry name" value="Pectate_lyase"/>
    <property type="match status" value="1"/>
</dbReference>
<keyword evidence="12" id="KW-1185">Reference proteome</keyword>
<reference evidence="11 12" key="1">
    <citation type="submission" date="2016-10" db="EMBL/GenBank/DDBJ databases">
        <authorList>
            <person name="de Groot N.N."/>
        </authorList>
    </citation>
    <scope>NUCLEOTIDE SEQUENCE [LARGE SCALE GENOMIC DNA]</scope>
    <source>
        <strain evidence="11 12">JCM 21544</strain>
    </source>
</reference>
<keyword evidence="9 11" id="KW-0456">Lyase</keyword>
<dbReference type="PANTHER" id="PTHR33407:SF9">
    <property type="entry name" value="PECTATE LYASE F-RELATED"/>
    <property type="match status" value="1"/>
</dbReference>
<dbReference type="Gene3D" id="2.160.20.10">
    <property type="entry name" value="Single-stranded right-handed beta-helix, Pectin lyase-like"/>
    <property type="match status" value="1"/>
</dbReference>
<dbReference type="InterPro" id="IPR011050">
    <property type="entry name" value="Pectin_lyase_fold/virulence"/>
</dbReference>
<dbReference type="PANTHER" id="PTHR33407">
    <property type="entry name" value="PECTATE LYASE F-RELATED"/>
    <property type="match status" value="1"/>
</dbReference>
<feature type="signal peptide" evidence="10">
    <location>
        <begin position="1"/>
        <end position="21"/>
    </location>
</feature>
<dbReference type="AlphaFoldDB" id="A0A1G9AB09"/>
<evidence type="ECO:0000256" key="8">
    <source>
        <dbReference type="ARBA" id="ARBA00022837"/>
    </source>
</evidence>
<evidence type="ECO:0000256" key="10">
    <source>
        <dbReference type="SAM" id="SignalP"/>
    </source>
</evidence>
<evidence type="ECO:0000256" key="3">
    <source>
        <dbReference type="ARBA" id="ARBA00004613"/>
    </source>
</evidence>
<comment type="similarity">
    <text evidence="4">Belongs to the polysaccharide lyase 3 family.</text>
</comment>
<comment type="cofactor">
    <cofactor evidence="2">
        <name>Ca(2+)</name>
        <dbReference type="ChEBI" id="CHEBI:29108"/>
    </cofactor>
</comment>
<protein>
    <recommendedName>
        <fullName evidence="5">pectate lyase</fullName>
        <ecNumber evidence="5">4.2.2.2</ecNumber>
    </recommendedName>
</protein>
<accession>A0A1G9AB09</accession>
<evidence type="ECO:0000256" key="2">
    <source>
        <dbReference type="ARBA" id="ARBA00001913"/>
    </source>
</evidence>
<dbReference type="InterPro" id="IPR012334">
    <property type="entry name" value="Pectin_lyas_fold"/>
</dbReference>
<evidence type="ECO:0000256" key="4">
    <source>
        <dbReference type="ARBA" id="ARBA00006463"/>
    </source>
</evidence>
<dbReference type="STRING" id="137658.SAMN05216186_105151"/>
<keyword evidence="6" id="KW-0964">Secreted</keyword>
<dbReference type="GO" id="GO:0005576">
    <property type="term" value="C:extracellular region"/>
    <property type="evidence" value="ECO:0007669"/>
    <property type="project" value="UniProtKB-SubCell"/>
</dbReference>
<evidence type="ECO:0000256" key="9">
    <source>
        <dbReference type="ARBA" id="ARBA00023239"/>
    </source>
</evidence>
<organism evidence="11 12">
    <name type="scientific">Pseudomonas indica</name>
    <dbReference type="NCBI Taxonomy" id="137658"/>
    <lineage>
        <taxon>Bacteria</taxon>
        <taxon>Pseudomonadati</taxon>
        <taxon>Pseudomonadota</taxon>
        <taxon>Gammaproteobacteria</taxon>
        <taxon>Pseudomonadales</taxon>
        <taxon>Pseudomonadaceae</taxon>
        <taxon>Pseudomonas</taxon>
    </lineage>
</organism>